<sequence length="69" mass="7809">MANLALQQGQDAHMLSLSRVIITAQTSEMLDYRTWLKKRGLSGKWILWSPTQPFGTLRCSAAGPSYNRR</sequence>
<dbReference type="Proteomes" id="UP001596317">
    <property type="component" value="Unassembled WGS sequence"/>
</dbReference>
<keyword evidence="2" id="KW-1185">Reference proteome</keyword>
<dbReference type="RefSeq" id="WP_224611910.1">
    <property type="nucleotide sequence ID" value="NZ_JAIQXV010000021.1"/>
</dbReference>
<comment type="caution">
    <text evidence="1">The sequence shown here is derived from an EMBL/GenBank/DDBJ whole genome shotgun (WGS) entry which is preliminary data.</text>
</comment>
<gene>
    <name evidence="1" type="ORF">ACFP90_24445</name>
</gene>
<evidence type="ECO:0000313" key="2">
    <source>
        <dbReference type="Proteomes" id="UP001596317"/>
    </source>
</evidence>
<dbReference type="Gene3D" id="1.20.1260.10">
    <property type="match status" value="1"/>
</dbReference>
<reference evidence="2" key="1">
    <citation type="journal article" date="2019" name="Int. J. Syst. Evol. Microbiol.">
        <title>The Global Catalogue of Microorganisms (GCM) 10K type strain sequencing project: providing services to taxonomists for standard genome sequencing and annotation.</title>
        <authorList>
            <consortium name="The Broad Institute Genomics Platform"/>
            <consortium name="The Broad Institute Genome Sequencing Center for Infectious Disease"/>
            <person name="Wu L."/>
            <person name="Ma J."/>
        </authorList>
    </citation>
    <scope>NUCLEOTIDE SEQUENCE [LARGE SCALE GENOMIC DNA]</scope>
    <source>
        <strain evidence="2">CCUG 63830</strain>
    </source>
</reference>
<protein>
    <submittedName>
        <fullName evidence="1">DUF305 domain-containing protein</fullName>
    </submittedName>
</protein>
<evidence type="ECO:0000313" key="1">
    <source>
        <dbReference type="EMBL" id="MFC6663198.1"/>
    </source>
</evidence>
<organism evidence="1 2">
    <name type="scientific">Deinococcus multiflagellatus</name>
    <dbReference type="NCBI Taxonomy" id="1656887"/>
    <lineage>
        <taxon>Bacteria</taxon>
        <taxon>Thermotogati</taxon>
        <taxon>Deinococcota</taxon>
        <taxon>Deinococci</taxon>
        <taxon>Deinococcales</taxon>
        <taxon>Deinococcaceae</taxon>
        <taxon>Deinococcus</taxon>
    </lineage>
</organism>
<accession>A0ABW1ZRC1</accession>
<proteinExistence type="predicted"/>
<dbReference type="EMBL" id="JBHSWB010000002">
    <property type="protein sequence ID" value="MFC6663198.1"/>
    <property type="molecule type" value="Genomic_DNA"/>
</dbReference>
<name>A0ABW1ZRC1_9DEIO</name>
<dbReference type="InterPro" id="IPR012347">
    <property type="entry name" value="Ferritin-like"/>
</dbReference>